<dbReference type="OrthoDB" id="439943at2759"/>
<feature type="active site" description="Nucleophile" evidence="3">
    <location>
        <position position="287"/>
    </location>
</feature>
<reference evidence="6" key="1">
    <citation type="journal article" date="2014" name="Proc. Natl. Acad. Sci. U.S.A.">
        <title>Extensive sampling of basidiomycete genomes demonstrates inadequacy of the white-rot/brown-rot paradigm for wood decay fungi.</title>
        <authorList>
            <person name="Riley R."/>
            <person name="Salamov A.A."/>
            <person name="Brown D.W."/>
            <person name="Nagy L.G."/>
            <person name="Floudas D."/>
            <person name="Held B.W."/>
            <person name="Levasseur A."/>
            <person name="Lombard V."/>
            <person name="Morin E."/>
            <person name="Otillar R."/>
            <person name="Lindquist E.A."/>
            <person name="Sun H."/>
            <person name="LaButti K.M."/>
            <person name="Schmutz J."/>
            <person name="Jabbour D."/>
            <person name="Luo H."/>
            <person name="Baker S.E."/>
            <person name="Pisabarro A.G."/>
            <person name="Walton J.D."/>
            <person name="Blanchette R.A."/>
            <person name="Henrissat B."/>
            <person name="Martin F."/>
            <person name="Cullen D."/>
            <person name="Hibbett D.S."/>
            <person name="Grigoriev I.V."/>
        </authorList>
    </citation>
    <scope>NUCLEOTIDE SEQUENCE [LARGE SCALE GENOMIC DNA]</scope>
    <source>
        <strain evidence="6">CBS 339.88</strain>
    </source>
</reference>
<evidence type="ECO:0000256" key="1">
    <source>
        <dbReference type="ARBA" id="ARBA00007677"/>
    </source>
</evidence>
<dbReference type="PANTHER" id="PTHR31121:SF6">
    <property type="entry name" value="ALPHA-1,2 MANNOSYLTRANSFERASE KTR1"/>
    <property type="match status" value="1"/>
</dbReference>
<keyword evidence="2" id="KW-0808">Transferase</keyword>
<gene>
    <name evidence="5" type="ORF">GALMADRAFT_239685</name>
</gene>
<dbReference type="InterPro" id="IPR029044">
    <property type="entry name" value="Nucleotide-diphossugar_trans"/>
</dbReference>
<evidence type="ECO:0000256" key="3">
    <source>
        <dbReference type="PIRSR" id="PIRSR018153-1"/>
    </source>
</evidence>
<dbReference type="AlphaFoldDB" id="A0A067TRM1"/>
<proteinExistence type="inferred from homology"/>
<dbReference type="Proteomes" id="UP000027222">
    <property type="component" value="Unassembled WGS sequence"/>
</dbReference>
<dbReference type="GO" id="GO:0016020">
    <property type="term" value="C:membrane"/>
    <property type="evidence" value="ECO:0007669"/>
    <property type="project" value="InterPro"/>
</dbReference>
<sequence>MAVHWQISGRRLVFILLALIISLHYLLAVDYGPMPSLSDLGEQLGLSNFVGNTTSQDRVGSCSVSRHANEPFHTESRANATFVLLCRNNDLAGAVSSIQQMEDRFNRKYGYPWVLLNEEPFTEQFKERVRVLTNAPIQFGLIQPDHWYQPEWIDESQATAGRLRMMAQGIIYAGSVPYRNMCRFNSGFFFRHELLQPYRYYWRVAPDVKFFCDLNYDPFKFMATNKKVYGFTISLVEWEATIPTLWSAVKEFIADNPQYVSPDNSMGFLSDNNGESYNLCHYWSNFEIADMDFWRGEAYQKFFEFLDSKGGFYYERWGDAPVHSIAASLFASKDQVHFFRDIGYRHDSFQHCPSGDDWVQGRCSCDPNDSFDYAFNSCTGKYETMFS</sequence>
<comment type="similarity">
    <text evidence="1">Belongs to the glycosyltransferase 15 family.</text>
</comment>
<dbReference type="PIRSF" id="PIRSF018153">
    <property type="entry name" value="Glyco_trans_15"/>
    <property type="match status" value="1"/>
</dbReference>
<feature type="signal peptide" evidence="4">
    <location>
        <begin position="1"/>
        <end position="28"/>
    </location>
</feature>
<feature type="chain" id="PRO_5001649496" description="Glycosyltransferase family 15 protein" evidence="4">
    <location>
        <begin position="29"/>
        <end position="387"/>
    </location>
</feature>
<organism evidence="5 6">
    <name type="scientific">Galerina marginata (strain CBS 339.88)</name>
    <dbReference type="NCBI Taxonomy" id="685588"/>
    <lineage>
        <taxon>Eukaryota</taxon>
        <taxon>Fungi</taxon>
        <taxon>Dikarya</taxon>
        <taxon>Basidiomycota</taxon>
        <taxon>Agaricomycotina</taxon>
        <taxon>Agaricomycetes</taxon>
        <taxon>Agaricomycetidae</taxon>
        <taxon>Agaricales</taxon>
        <taxon>Agaricineae</taxon>
        <taxon>Strophariaceae</taxon>
        <taxon>Galerina</taxon>
    </lineage>
</organism>
<dbReference type="PANTHER" id="PTHR31121">
    <property type="entry name" value="ALPHA-1,2 MANNOSYLTRANSFERASE KTR1"/>
    <property type="match status" value="1"/>
</dbReference>
<dbReference type="GO" id="GO:0005794">
    <property type="term" value="C:Golgi apparatus"/>
    <property type="evidence" value="ECO:0007669"/>
    <property type="project" value="TreeGrafter"/>
</dbReference>
<dbReference type="SUPFAM" id="SSF53448">
    <property type="entry name" value="Nucleotide-diphospho-sugar transferases"/>
    <property type="match status" value="1"/>
</dbReference>
<evidence type="ECO:0000256" key="4">
    <source>
        <dbReference type="SAM" id="SignalP"/>
    </source>
</evidence>
<name>A0A067TRM1_GALM3</name>
<dbReference type="GO" id="GO:0000032">
    <property type="term" value="P:cell wall mannoprotein biosynthetic process"/>
    <property type="evidence" value="ECO:0007669"/>
    <property type="project" value="TreeGrafter"/>
</dbReference>
<dbReference type="STRING" id="685588.A0A067TRM1"/>
<dbReference type="InterPro" id="IPR002685">
    <property type="entry name" value="Glyco_trans_15"/>
</dbReference>
<dbReference type="FunFam" id="3.90.550.10:FF:000051">
    <property type="entry name" value="Alpha-1,2-mannosyltransferase (Ktr4)"/>
    <property type="match status" value="1"/>
</dbReference>
<dbReference type="EMBL" id="KL142370">
    <property type="protein sequence ID" value="KDR81623.1"/>
    <property type="molecule type" value="Genomic_DNA"/>
</dbReference>
<accession>A0A067TRM1</accession>
<keyword evidence="4" id="KW-0732">Signal</keyword>
<dbReference type="GO" id="GO:0000026">
    <property type="term" value="F:alpha-1,2-mannosyltransferase activity"/>
    <property type="evidence" value="ECO:0007669"/>
    <property type="project" value="TreeGrafter"/>
</dbReference>
<dbReference type="GO" id="GO:0006487">
    <property type="term" value="P:protein N-linked glycosylation"/>
    <property type="evidence" value="ECO:0007669"/>
    <property type="project" value="TreeGrafter"/>
</dbReference>
<protein>
    <recommendedName>
        <fullName evidence="7">Glycosyltransferase family 15 protein</fullName>
    </recommendedName>
</protein>
<evidence type="ECO:0008006" key="7">
    <source>
        <dbReference type="Google" id="ProtNLM"/>
    </source>
</evidence>
<evidence type="ECO:0000313" key="5">
    <source>
        <dbReference type="EMBL" id="KDR81623.1"/>
    </source>
</evidence>
<evidence type="ECO:0000313" key="6">
    <source>
        <dbReference type="Proteomes" id="UP000027222"/>
    </source>
</evidence>
<dbReference type="HOGENOM" id="CLU_024327_4_4_1"/>
<evidence type="ECO:0000256" key="2">
    <source>
        <dbReference type="ARBA" id="ARBA00022679"/>
    </source>
</evidence>
<dbReference type="Gene3D" id="3.90.550.10">
    <property type="entry name" value="Spore Coat Polysaccharide Biosynthesis Protein SpsA, Chain A"/>
    <property type="match status" value="1"/>
</dbReference>
<dbReference type="Pfam" id="PF01793">
    <property type="entry name" value="Glyco_transf_15"/>
    <property type="match status" value="1"/>
</dbReference>
<keyword evidence="6" id="KW-1185">Reference proteome</keyword>